<evidence type="ECO:0000256" key="6">
    <source>
        <dbReference type="ARBA" id="ARBA00022695"/>
    </source>
</evidence>
<dbReference type="InterPro" id="IPR046938">
    <property type="entry name" value="DNA_clamp_sf"/>
</dbReference>
<dbReference type="GO" id="GO:0003887">
    <property type="term" value="F:DNA-directed DNA polymerase activity"/>
    <property type="evidence" value="ECO:0007669"/>
    <property type="project" value="UniProtKB-UniRule"/>
</dbReference>
<dbReference type="PANTHER" id="PTHR30478">
    <property type="entry name" value="DNA POLYMERASE III SUBUNIT BETA"/>
    <property type="match status" value="1"/>
</dbReference>
<dbReference type="Gene3D" id="3.70.10.10">
    <property type="match status" value="1"/>
</dbReference>
<evidence type="ECO:0000256" key="10">
    <source>
        <dbReference type="PIRNR" id="PIRNR000804"/>
    </source>
</evidence>
<dbReference type="Gene3D" id="3.10.150.10">
    <property type="entry name" value="DNA Polymerase III, subunit A, domain 2"/>
    <property type="match status" value="1"/>
</dbReference>
<evidence type="ECO:0000256" key="9">
    <source>
        <dbReference type="ARBA" id="ARBA00023125"/>
    </source>
</evidence>
<feature type="domain" description="DNA polymerase III beta sliding clamp central" evidence="12">
    <location>
        <begin position="131"/>
        <end position="245"/>
    </location>
</feature>
<evidence type="ECO:0000256" key="7">
    <source>
        <dbReference type="ARBA" id="ARBA00022705"/>
    </source>
</evidence>
<dbReference type="EMBL" id="PXYW01000046">
    <property type="protein sequence ID" value="PSR32275.1"/>
    <property type="molecule type" value="Genomic_DNA"/>
</dbReference>
<evidence type="ECO:0000256" key="2">
    <source>
        <dbReference type="ARBA" id="ARBA00010752"/>
    </source>
</evidence>
<keyword evidence="8 10" id="KW-0239">DNA-directed DNA polymerase</keyword>
<keyword evidence="4 10" id="KW-0963">Cytoplasm</keyword>
<dbReference type="InterPro" id="IPR022634">
    <property type="entry name" value="DNA_polIII_beta_N"/>
</dbReference>
<comment type="similarity">
    <text evidence="2 10">Belongs to the beta sliding clamp family.</text>
</comment>
<dbReference type="Proteomes" id="UP000242972">
    <property type="component" value="Unassembled WGS sequence"/>
</dbReference>
<evidence type="ECO:0000256" key="1">
    <source>
        <dbReference type="ARBA" id="ARBA00004496"/>
    </source>
</evidence>
<dbReference type="SMART" id="SM00480">
    <property type="entry name" value="POL3Bc"/>
    <property type="match status" value="1"/>
</dbReference>
<dbReference type="AlphaFoldDB" id="A0A2T2XCP2"/>
<dbReference type="InterPro" id="IPR001001">
    <property type="entry name" value="DNA_polIII_beta"/>
</dbReference>
<comment type="caution">
    <text evidence="14">The sequence shown here is derived from an EMBL/GenBank/DDBJ whole genome shotgun (WGS) entry which is preliminary data.</text>
</comment>
<evidence type="ECO:0000256" key="5">
    <source>
        <dbReference type="ARBA" id="ARBA00022679"/>
    </source>
</evidence>
<dbReference type="SUPFAM" id="SSF55979">
    <property type="entry name" value="DNA clamp"/>
    <property type="match status" value="3"/>
</dbReference>
<proteinExistence type="inferred from homology"/>
<dbReference type="Pfam" id="PF02767">
    <property type="entry name" value="DNA_pol3_beta_2"/>
    <property type="match status" value="1"/>
</dbReference>
<comment type="function">
    <text evidence="10">Confers DNA tethering and processivity to DNA polymerases and other proteins. Acts as a clamp, forming a ring around DNA (a reaction catalyzed by the clamp-loading complex) which diffuses in an ATP-independent manner freely and bidirectionally along dsDNA. Initially characterized for its ability to contact the catalytic subunit of DNA polymerase III (Pol III), a complex, multichain enzyme responsible for most of the replicative synthesis in bacteria; Pol III exhibits 3'-5' exonuclease proofreading activity. The beta chain is required for initiation of replication as well as for processivity of DNA replication.</text>
</comment>
<keyword evidence="5 10" id="KW-0808">Transferase</keyword>
<dbReference type="GO" id="GO:0008408">
    <property type="term" value="F:3'-5' exonuclease activity"/>
    <property type="evidence" value="ECO:0007669"/>
    <property type="project" value="InterPro"/>
</dbReference>
<keyword evidence="6 10" id="KW-0548">Nucleotidyltransferase</keyword>
<feature type="domain" description="DNA polymerase III beta sliding clamp N-terminal" evidence="11">
    <location>
        <begin position="1"/>
        <end position="119"/>
    </location>
</feature>
<keyword evidence="9" id="KW-0238">DNA-binding</keyword>
<evidence type="ECO:0000256" key="4">
    <source>
        <dbReference type="ARBA" id="ARBA00022490"/>
    </source>
</evidence>
<evidence type="ECO:0000313" key="14">
    <source>
        <dbReference type="EMBL" id="PSR32275.1"/>
    </source>
</evidence>
<dbReference type="NCBIfam" id="TIGR00663">
    <property type="entry name" value="dnan"/>
    <property type="match status" value="1"/>
</dbReference>
<dbReference type="CDD" id="cd00140">
    <property type="entry name" value="beta_clamp"/>
    <property type="match status" value="1"/>
</dbReference>
<dbReference type="Pfam" id="PF00712">
    <property type="entry name" value="DNA_pol3_beta"/>
    <property type="match status" value="1"/>
</dbReference>
<evidence type="ECO:0000256" key="8">
    <source>
        <dbReference type="ARBA" id="ARBA00022932"/>
    </source>
</evidence>
<dbReference type="GO" id="GO:0003677">
    <property type="term" value="F:DNA binding"/>
    <property type="evidence" value="ECO:0007669"/>
    <property type="project" value="UniProtKB-UniRule"/>
</dbReference>
<evidence type="ECO:0000256" key="3">
    <source>
        <dbReference type="ARBA" id="ARBA00021035"/>
    </source>
</evidence>
<comment type="subunit">
    <text evidence="10">Forms a ring-shaped head-to-tail homodimer around DNA.</text>
</comment>
<dbReference type="GO" id="GO:0005737">
    <property type="term" value="C:cytoplasm"/>
    <property type="evidence" value="ECO:0007669"/>
    <property type="project" value="UniProtKB-SubCell"/>
</dbReference>
<evidence type="ECO:0000259" key="13">
    <source>
        <dbReference type="Pfam" id="PF02768"/>
    </source>
</evidence>
<accession>A0A2T2XCP2</accession>
<dbReference type="InterPro" id="IPR022637">
    <property type="entry name" value="DNA_polIII_beta_cen"/>
</dbReference>
<reference evidence="14 15" key="1">
    <citation type="journal article" date="2014" name="BMC Genomics">
        <title>Comparison of environmental and isolate Sulfobacillus genomes reveals diverse carbon, sulfur, nitrogen, and hydrogen metabolisms.</title>
        <authorList>
            <person name="Justice N.B."/>
            <person name="Norman A."/>
            <person name="Brown C.T."/>
            <person name="Singh A."/>
            <person name="Thomas B.C."/>
            <person name="Banfield J.F."/>
        </authorList>
    </citation>
    <scope>NUCLEOTIDE SEQUENCE [LARGE SCALE GENOMIC DNA]</scope>
    <source>
        <strain evidence="14">AMDSBA4</strain>
    </source>
</reference>
<protein>
    <recommendedName>
        <fullName evidence="3 10">Beta sliding clamp</fullName>
    </recommendedName>
</protein>
<name>A0A2T2XCP2_9FIRM</name>
<comment type="subcellular location">
    <subcellularLocation>
        <location evidence="1 10">Cytoplasm</location>
    </subcellularLocation>
</comment>
<dbReference type="GO" id="GO:0009360">
    <property type="term" value="C:DNA polymerase III complex"/>
    <property type="evidence" value="ECO:0007669"/>
    <property type="project" value="InterPro"/>
</dbReference>
<dbReference type="InterPro" id="IPR022635">
    <property type="entry name" value="DNA_polIII_beta_C"/>
</dbReference>
<keyword evidence="7 10" id="KW-0235">DNA replication</keyword>
<feature type="domain" description="DNA polymerase III beta sliding clamp C-terminal" evidence="13">
    <location>
        <begin position="248"/>
        <end position="368"/>
    </location>
</feature>
<sequence length="371" mass="40096">MRLSTDQFQLSKALDAVSRLVAAQNTLPILGGIQLTATPQGLTVTATDLFSRMTVTLPAYVTEPGAVVLPASTLHDLVHRIPTATMDLQSDNATGKTIIRYGPSRTTIHGFGTEQLPAFPDLPPETAVVTLDPSVLTQIVQQTVFACAKSSDSRPILQGVQMALDPGQVTFVATDGSRLSVVRRPLPQYTGAPVRTVIPEKVMKEGAQLGSGKHPVTLTLAPGFLVWTSEDTVLQSRVLEGEFPDYARVVPQEYPVQIHFSVSDFKGGVERAQLIASRERSNALTLRHQAGSLRIEATAADLGQALEELECVSEGPEMTILFNATFMLEALKALKSDEGVMEWSGVQSAARIRDAADPTYFHVMLPLRQLV</sequence>
<evidence type="ECO:0000259" key="12">
    <source>
        <dbReference type="Pfam" id="PF02767"/>
    </source>
</evidence>
<evidence type="ECO:0000259" key="11">
    <source>
        <dbReference type="Pfam" id="PF00712"/>
    </source>
</evidence>
<dbReference type="GO" id="GO:0006271">
    <property type="term" value="P:DNA strand elongation involved in DNA replication"/>
    <property type="evidence" value="ECO:0007669"/>
    <property type="project" value="TreeGrafter"/>
</dbReference>
<evidence type="ECO:0000313" key="15">
    <source>
        <dbReference type="Proteomes" id="UP000242972"/>
    </source>
</evidence>
<organism evidence="14 15">
    <name type="scientific">Sulfobacillus benefaciens</name>
    <dbReference type="NCBI Taxonomy" id="453960"/>
    <lineage>
        <taxon>Bacteria</taxon>
        <taxon>Bacillati</taxon>
        <taxon>Bacillota</taxon>
        <taxon>Clostridia</taxon>
        <taxon>Eubacteriales</taxon>
        <taxon>Clostridiales Family XVII. Incertae Sedis</taxon>
        <taxon>Sulfobacillus</taxon>
    </lineage>
</organism>
<dbReference type="Pfam" id="PF02768">
    <property type="entry name" value="DNA_pol3_beta_3"/>
    <property type="match status" value="1"/>
</dbReference>
<gene>
    <name evidence="14" type="primary">dnaN</name>
    <name evidence="14" type="ORF">C7B46_14995</name>
</gene>
<dbReference type="PANTHER" id="PTHR30478:SF0">
    <property type="entry name" value="BETA SLIDING CLAMP"/>
    <property type="match status" value="1"/>
</dbReference>
<dbReference type="PIRSF" id="PIRSF000804">
    <property type="entry name" value="DNA_pol_III_b"/>
    <property type="match status" value="1"/>
</dbReference>